<sequence length="423" mass="46993">MKRTTIFGAVAASLAAMSAQAEGGFSYWSMWNEGEPQQKVLARAIAVFSEETGIEVDVQWVGRDIHKKIGPTLNSPETPFTLVDGERRKIFSSLVTTGSQASLDAVYDMEIPGEGVTVDAALLPNIKNVLVEDDEAWMVPYILLSSGWWYDAARMPELVGSEPQTWDEMVALFQSRKDAGHEVIAQDGDIGFYNLWYFTDIAVRHLGPGKVNAAIEDRSGDALRDPRILRTAEQIEQLVDAGFFAPGYDSSKWPAQQQLWASGEVDFMYNGTWLPRETVEFTPEGADPKAFMMPAVSDESIATNEVGVIGFSISEKGPNIDEAEQFVAWFLKTDYLAELADEAKVLVPREGIEVTEVLQPVYEALNSGALTHNAYDGVNTYNADYTTKILTPLINELIFGQIDAQEFQDELVDQTTLYWELRD</sequence>
<organism evidence="5 6">
    <name type="scientific">Limimaricola litoreus</name>
    <dbReference type="NCBI Taxonomy" id="2955316"/>
    <lineage>
        <taxon>Bacteria</taxon>
        <taxon>Pseudomonadati</taxon>
        <taxon>Pseudomonadota</taxon>
        <taxon>Alphaproteobacteria</taxon>
        <taxon>Rhodobacterales</taxon>
        <taxon>Paracoccaceae</taxon>
        <taxon>Limimaricola</taxon>
    </lineage>
</organism>
<keyword evidence="3 4" id="KW-0732">Signal</keyword>
<name>A0A9X2FUJ3_9RHOB</name>
<feature type="signal peptide" evidence="4">
    <location>
        <begin position="1"/>
        <end position="21"/>
    </location>
</feature>
<dbReference type="InterPro" id="IPR006059">
    <property type="entry name" value="SBP"/>
</dbReference>
<comment type="similarity">
    <text evidence="1">Belongs to the bacterial solute-binding protein 1 family.</text>
</comment>
<accession>A0A9X2FUJ3</accession>
<dbReference type="Pfam" id="PF01547">
    <property type="entry name" value="SBP_bac_1"/>
    <property type="match status" value="1"/>
</dbReference>
<dbReference type="RefSeq" id="WP_253335352.1">
    <property type="nucleotide sequence ID" value="NZ_JAMYXC010000319.1"/>
</dbReference>
<protein>
    <submittedName>
        <fullName evidence="5">ABC transporter substrate-binding protein</fullName>
    </submittedName>
</protein>
<dbReference type="GO" id="GO:0015768">
    <property type="term" value="P:maltose transport"/>
    <property type="evidence" value="ECO:0007669"/>
    <property type="project" value="TreeGrafter"/>
</dbReference>
<gene>
    <name evidence="5" type="ORF">NHG85_19205</name>
</gene>
<dbReference type="AlphaFoldDB" id="A0A9X2FUJ3"/>
<comment type="caution">
    <text evidence="5">The sequence shown here is derived from an EMBL/GenBank/DDBJ whole genome shotgun (WGS) entry which is preliminary data.</text>
</comment>
<feature type="chain" id="PRO_5040821519" evidence="4">
    <location>
        <begin position="22"/>
        <end position="423"/>
    </location>
</feature>
<dbReference type="Proteomes" id="UP001139477">
    <property type="component" value="Unassembled WGS sequence"/>
</dbReference>
<proteinExistence type="inferred from homology"/>
<dbReference type="PANTHER" id="PTHR30061">
    <property type="entry name" value="MALTOSE-BINDING PERIPLASMIC PROTEIN"/>
    <property type="match status" value="1"/>
</dbReference>
<evidence type="ECO:0000256" key="1">
    <source>
        <dbReference type="ARBA" id="ARBA00008520"/>
    </source>
</evidence>
<dbReference type="GO" id="GO:0055052">
    <property type="term" value="C:ATP-binding cassette (ABC) transporter complex, substrate-binding subunit-containing"/>
    <property type="evidence" value="ECO:0007669"/>
    <property type="project" value="TreeGrafter"/>
</dbReference>
<dbReference type="PANTHER" id="PTHR30061:SF50">
    <property type="entry name" value="MALTOSE_MALTODEXTRIN-BINDING PERIPLASMIC PROTEIN"/>
    <property type="match status" value="1"/>
</dbReference>
<evidence type="ECO:0000256" key="4">
    <source>
        <dbReference type="SAM" id="SignalP"/>
    </source>
</evidence>
<evidence type="ECO:0000313" key="5">
    <source>
        <dbReference type="EMBL" id="MCP1170635.1"/>
    </source>
</evidence>
<dbReference type="EMBL" id="JAMYXC010000319">
    <property type="protein sequence ID" value="MCP1170635.1"/>
    <property type="molecule type" value="Genomic_DNA"/>
</dbReference>
<dbReference type="SUPFAM" id="SSF53850">
    <property type="entry name" value="Periplasmic binding protein-like II"/>
    <property type="match status" value="1"/>
</dbReference>
<reference evidence="5" key="1">
    <citation type="submission" date="2022-06" db="EMBL/GenBank/DDBJ databases">
        <title>Limimaricola sediminis sp. nov., isolated from an intertidal sediment.</title>
        <authorList>
            <person name="Shao X."/>
        </authorList>
    </citation>
    <scope>NUCLEOTIDE SEQUENCE</scope>
    <source>
        <strain evidence="5">ASW11-118</strain>
    </source>
</reference>
<dbReference type="Gene3D" id="3.40.190.10">
    <property type="entry name" value="Periplasmic binding protein-like II"/>
    <property type="match status" value="2"/>
</dbReference>
<dbReference type="GO" id="GO:0042956">
    <property type="term" value="P:maltodextrin transmembrane transport"/>
    <property type="evidence" value="ECO:0007669"/>
    <property type="project" value="TreeGrafter"/>
</dbReference>
<dbReference type="GO" id="GO:1901982">
    <property type="term" value="F:maltose binding"/>
    <property type="evidence" value="ECO:0007669"/>
    <property type="project" value="TreeGrafter"/>
</dbReference>
<evidence type="ECO:0000256" key="3">
    <source>
        <dbReference type="ARBA" id="ARBA00022729"/>
    </source>
</evidence>
<evidence type="ECO:0000313" key="6">
    <source>
        <dbReference type="Proteomes" id="UP001139477"/>
    </source>
</evidence>
<evidence type="ECO:0000256" key="2">
    <source>
        <dbReference type="ARBA" id="ARBA00022448"/>
    </source>
</evidence>
<keyword evidence="2" id="KW-0813">Transport</keyword>
<keyword evidence="6" id="KW-1185">Reference proteome</keyword>